<proteinExistence type="predicted"/>
<dbReference type="EMBL" id="JACCBD010000001">
    <property type="protein sequence ID" value="NYD26252.1"/>
    <property type="molecule type" value="Genomic_DNA"/>
</dbReference>
<comment type="caution">
    <text evidence="3">The sequence shown here is derived from an EMBL/GenBank/DDBJ whole genome shotgun (WGS) entry which is preliminary data.</text>
</comment>
<dbReference type="Proteomes" id="UP000586095">
    <property type="component" value="Unassembled WGS sequence"/>
</dbReference>
<feature type="transmembrane region" description="Helical" evidence="2">
    <location>
        <begin position="123"/>
        <end position="150"/>
    </location>
</feature>
<keyword evidence="2" id="KW-0812">Transmembrane</keyword>
<dbReference type="RefSeq" id="WP_185986514.1">
    <property type="nucleotide sequence ID" value="NZ_BAAALZ010000002.1"/>
</dbReference>
<keyword evidence="2" id="KW-1133">Transmembrane helix</keyword>
<reference evidence="3 4" key="1">
    <citation type="submission" date="2020-07" db="EMBL/GenBank/DDBJ databases">
        <title>Sequencing the genomes of 1000 actinobacteria strains.</title>
        <authorList>
            <person name="Klenk H.-P."/>
        </authorList>
    </citation>
    <scope>NUCLEOTIDE SEQUENCE [LARGE SCALE GENOMIC DNA]</scope>
    <source>
        <strain evidence="3 4">DSM 17380</strain>
    </source>
</reference>
<organism evidence="3 4">
    <name type="scientific">Leucobacter aridicollis</name>
    <dbReference type="NCBI Taxonomy" id="283878"/>
    <lineage>
        <taxon>Bacteria</taxon>
        <taxon>Bacillati</taxon>
        <taxon>Actinomycetota</taxon>
        <taxon>Actinomycetes</taxon>
        <taxon>Micrococcales</taxon>
        <taxon>Microbacteriaceae</taxon>
        <taxon>Leucobacter</taxon>
    </lineage>
</organism>
<dbReference type="AlphaFoldDB" id="A0A852RHV5"/>
<keyword evidence="4" id="KW-1185">Reference proteome</keyword>
<evidence type="ECO:0000256" key="2">
    <source>
        <dbReference type="SAM" id="Phobius"/>
    </source>
</evidence>
<feature type="region of interest" description="Disordered" evidence="1">
    <location>
        <begin position="1"/>
        <end position="24"/>
    </location>
</feature>
<feature type="transmembrane region" description="Helical" evidence="2">
    <location>
        <begin position="218"/>
        <end position="240"/>
    </location>
</feature>
<accession>A0A852RHV5</accession>
<evidence type="ECO:0000313" key="3">
    <source>
        <dbReference type="EMBL" id="NYD26252.1"/>
    </source>
</evidence>
<evidence type="ECO:0000256" key="1">
    <source>
        <dbReference type="SAM" id="MobiDB-lite"/>
    </source>
</evidence>
<evidence type="ECO:0000313" key="4">
    <source>
        <dbReference type="Proteomes" id="UP000586095"/>
    </source>
</evidence>
<sequence>MPAQDPAQDPAHNPAPSPPAIPHAAEQYLARLDVAVERLPHGIAAPLRDEISAELTALPPGEVAARIAELGAPEAVAAAALAAATSDPDTRDTRDTLDSLGTARPAVSGQAAPQLPLSQTRGYAIAAAITFGIGGIVVPLVGWVVGCVLVGTSGLWRRGEKVAAFAAPCVVAAVLCVALWLVRAVNLSSAQSGSSEPLTDVVVETATGNPLLPAGYDLVWSGIVILFFGLIPLTALWLVLRLRGRSQPAAALADAPAAGAVLDSAAGPTADSRP</sequence>
<keyword evidence="2" id="KW-0472">Membrane</keyword>
<name>A0A852RHV5_9MICO</name>
<protein>
    <submittedName>
        <fullName evidence="3">Uncharacterized protein</fullName>
    </submittedName>
</protein>
<feature type="transmembrane region" description="Helical" evidence="2">
    <location>
        <begin position="162"/>
        <end position="182"/>
    </location>
</feature>
<gene>
    <name evidence="3" type="ORF">BJ960_001055</name>
</gene>